<protein>
    <submittedName>
        <fullName evidence="2">Uncharacterized protein</fullName>
    </submittedName>
</protein>
<name>A0A2N1M5W5_9GLOM</name>
<dbReference type="VEuPathDB" id="FungiDB:RhiirFUN_009658"/>
<sequence>MGSDEYEQDKQLTLAKWFADGCPFEEDEEVLEFKKAQEAREARERENGTSITHPGSTGRQARLILPPEEPKPPTFVRTINIVVKILNQENFPVQSRYLREMIGDLNRLNLLNEFIGRNKSVVMRVFSGQATRLNPPANVRDVVHKEGYIYCLVLQNDQRLILRHLQGRWFRAVAFFNDHLSYIDFLDVYFNNNTTF</sequence>
<evidence type="ECO:0000313" key="3">
    <source>
        <dbReference type="Proteomes" id="UP000233469"/>
    </source>
</evidence>
<evidence type="ECO:0000313" key="2">
    <source>
        <dbReference type="EMBL" id="PKK56998.1"/>
    </source>
</evidence>
<reference evidence="2 3" key="2">
    <citation type="submission" date="2017-10" db="EMBL/GenBank/DDBJ databases">
        <title>Extensive intraspecific genome diversity in a model arbuscular mycorrhizal fungus.</title>
        <authorList>
            <person name="Chen E.C.H."/>
            <person name="Morin E."/>
            <person name="Baudet D."/>
            <person name="Noel J."/>
            <person name="Ndikumana S."/>
            <person name="Charron P."/>
            <person name="St-Onge C."/>
            <person name="Giorgi J."/>
            <person name="Grigoriev I.V."/>
            <person name="Roux C."/>
            <person name="Martin F.M."/>
            <person name="Corradi N."/>
        </authorList>
    </citation>
    <scope>NUCLEOTIDE SEQUENCE [LARGE SCALE GENOMIC DNA]</scope>
    <source>
        <strain evidence="2 3">C2</strain>
    </source>
</reference>
<gene>
    <name evidence="2" type="ORF">RhiirC2_721510</name>
</gene>
<organism evidence="2 3">
    <name type="scientific">Rhizophagus irregularis</name>
    <dbReference type="NCBI Taxonomy" id="588596"/>
    <lineage>
        <taxon>Eukaryota</taxon>
        <taxon>Fungi</taxon>
        <taxon>Fungi incertae sedis</taxon>
        <taxon>Mucoromycota</taxon>
        <taxon>Glomeromycotina</taxon>
        <taxon>Glomeromycetes</taxon>
        <taxon>Glomerales</taxon>
        <taxon>Glomeraceae</taxon>
        <taxon>Rhizophagus</taxon>
    </lineage>
</organism>
<dbReference type="AlphaFoldDB" id="A0A2N1M5W5"/>
<dbReference type="EMBL" id="LLXL01004869">
    <property type="protein sequence ID" value="PKK56998.1"/>
    <property type="molecule type" value="Genomic_DNA"/>
</dbReference>
<evidence type="ECO:0000256" key="1">
    <source>
        <dbReference type="SAM" id="MobiDB-lite"/>
    </source>
</evidence>
<reference evidence="2 3" key="1">
    <citation type="submission" date="2016-04" db="EMBL/GenBank/DDBJ databases">
        <title>Genome analyses suggest a sexual origin of heterokaryosis in a supposedly ancient asexual fungus.</title>
        <authorList>
            <person name="Ropars J."/>
            <person name="Sedzielewska K."/>
            <person name="Noel J."/>
            <person name="Charron P."/>
            <person name="Farinelli L."/>
            <person name="Marton T."/>
            <person name="Kruger M."/>
            <person name="Pelin A."/>
            <person name="Brachmann A."/>
            <person name="Corradi N."/>
        </authorList>
    </citation>
    <scope>NUCLEOTIDE SEQUENCE [LARGE SCALE GENOMIC DNA]</scope>
    <source>
        <strain evidence="2 3">C2</strain>
    </source>
</reference>
<proteinExistence type="predicted"/>
<feature type="compositionally biased region" description="Polar residues" evidence="1">
    <location>
        <begin position="48"/>
        <end position="59"/>
    </location>
</feature>
<dbReference type="VEuPathDB" id="FungiDB:FUN_011920"/>
<dbReference type="Proteomes" id="UP000233469">
    <property type="component" value="Unassembled WGS sequence"/>
</dbReference>
<feature type="region of interest" description="Disordered" evidence="1">
    <location>
        <begin position="37"/>
        <end position="69"/>
    </location>
</feature>
<feature type="compositionally biased region" description="Basic and acidic residues" evidence="1">
    <location>
        <begin position="37"/>
        <end position="47"/>
    </location>
</feature>
<comment type="caution">
    <text evidence="2">The sequence shown here is derived from an EMBL/GenBank/DDBJ whole genome shotgun (WGS) entry which is preliminary data.</text>
</comment>
<accession>A0A2N1M5W5</accession>
<dbReference type="VEuPathDB" id="FungiDB:RhiirA1_542841"/>